<dbReference type="EMBL" id="PUHW01000030">
    <property type="protein sequence ID" value="KAG0690495.1"/>
    <property type="molecule type" value="Genomic_DNA"/>
</dbReference>
<dbReference type="InterPro" id="IPR038175">
    <property type="entry name" value="CBM21_dom_sf"/>
</dbReference>
<dbReference type="Proteomes" id="UP000697127">
    <property type="component" value="Unassembled WGS sequence"/>
</dbReference>
<dbReference type="PROSITE" id="PS51159">
    <property type="entry name" value="CBM21"/>
    <property type="match status" value="1"/>
</dbReference>
<dbReference type="Gene3D" id="2.60.40.2440">
    <property type="entry name" value="Carbohydrate binding type-21 domain"/>
    <property type="match status" value="1"/>
</dbReference>
<dbReference type="InterPro" id="IPR005036">
    <property type="entry name" value="CBM21_dom"/>
</dbReference>
<dbReference type="GO" id="GO:0000164">
    <property type="term" value="C:protein phosphatase type 1 complex"/>
    <property type="evidence" value="ECO:0007669"/>
    <property type="project" value="TreeGrafter"/>
</dbReference>
<gene>
    <name evidence="3" type="ORF">C6P40_002740</name>
</gene>
<dbReference type="PANTHER" id="PTHR12307">
    <property type="entry name" value="PROTEIN PHOSPHATASE 1 REGULATORY SUBUNIT"/>
    <property type="match status" value="1"/>
</dbReference>
<protein>
    <recommendedName>
        <fullName evidence="2">CBM21 domain-containing protein</fullName>
    </recommendedName>
</protein>
<feature type="domain" description="CBM21" evidence="2">
    <location>
        <begin position="378"/>
        <end position="502"/>
    </location>
</feature>
<feature type="region of interest" description="Disordered" evidence="1">
    <location>
        <begin position="1"/>
        <end position="37"/>
    </location>
</feature>
<dbReference type="PANTHER" id="PTHR12307:SF36">
    <property type="entry name" value="GLYCOGEN-BINDING SUBUNIT 76A"/>
    <property type="match status" value="1"/>
</dbReference>
<keyword evidence="4" id="KW-1185">Reference proteome</keyword>
<dbReference type="GO" id="GO:0008157">
    <property type="term" value="F:protein phosphatase 1 binding"/>
    <property type="evidence" value="ECO:0007669"/>
    <property type="project" value="TreeGrafter"/>
</dbReference>
<evidence type="ECO:0000256" key="1">
    <source>
        <dbReference type="SAM" id="MobiDB-lite"/>
    </source>
</evidence>
<proteinExistence type="predicted"/>
<evidence type="ECO:0000313" key="4">
    <source>
        <dbReference type="Proteomes" id="UP000697127"/>
    </source>
</evidence>
<name>A0A9P6WNP5_9ASCO</name>
<feature type="compositionally biased region" description="Acidic residues" evidence="1">
    <location>
        <begin position="275"/>
        <end position="307"/>
    </location>
</feature>
<dbReference type="GO" id="GO:2001069">
    <property type="term" value="F:glycogen binding"/>
    <property type="evidence" value="ECO:0007669"/>
    <property type="project" value="TreeGrafter"/>
</dbReference>
<reference evidence="3" key="1">
    <citation type="submission" date="2020-11" db="EMBL/GenBank/DDBJ databases">
        <title>Kefir isolates.</title>
        <authorList>
            <person name="Marcisauskas S."/>
            <person name="Kim Y."/>
            <person name="Blasche S."/>
        </authorList>
    </citation>
    <scope>NUCLEOTIDE SEQUENCE</scope>
    <source>
        <strain evidence="3">Olga-1</strain>
    </source>
</reference>
<dbReference type="Pfam" id="PF03370">
    <property type="entry name" value="CBM_21"/>
    <property type="match status" value="1"/>
</dbReference>
<comment type="caution">
    <text evidence="3">The sequence shown here is derived from an EMBL/GenBank/DDBJ whole genome shotgun (WGS) entry which is preliminary data.</text>
</comment>
<feature type="compositionally biased region" description="Polar residues" evidence="1">
    <location>
        <begin position="263"/>
        <end position="273"/>
    </location>
</feature>
<accession>A0A9P6WNP5</accession>
<dbReference type="InterPro" id="IPR050782">
    <property type="entry name" value="PP1_regulatory_subunit_3"/>
</dbReference>
<evidence type="ECO:0000313" key="3">
    <source>
        <dbReference type="EMBL" id="KAG0690495.1"/>
    </source>
</evidence>
<organism evidence="3 4">
    <name type="scientific">Pichia californica</name>
    <dbReference type="NCBI Taxonomy" id="460514"/>
    <lineage>
        <taxon>Eukaryota</taxon>
        <taxon>Fungi</taxon>
        <taxon>Dikarya</taxon>
        <taxon>Ascomycota</taxon>
        <taxon>Saccharomycotina</taxon>
        <taxon>Pichiomycetes</taxon>
        <taxon>Pichiales</taxon>
        <taxon>Pichiaceae</taxon>
        <taxon>Pichia</taxon>
    </lineage>
</organism>
<feature type="region of interest" description="Disordered" evidence="1">
    <location>
        <begin position="262"/>
        <end position="307"/>
    </location>
</feature>
<sequence length="815" mass="92076">MPYVPSPRKRKTSVDSQINEKKTPIPKYSTESSTNISNNNLITNIENQISEDSNISTKNTINTNITSFSSNNNNNNNNNDKEEDENNIINTSISSDEDNLPLSLSFIRRPSRSSSMNVDFDRIMKQNTLMNSRSFETLADNNLLSNDDINTNDTIKNSSTSINNIIDEPSSPLSPLYSYNSSNVNINSDDNIVHIDNIGNNNNNYSYPLIRKKSGELVKSSLKLNGMFKSSGAISLPSTPTYKQVHFGNNIAIKYFDQKDKPNSISADNSPYNSELDDDISENEIDTSVYSDDDDNNNDDDDDGDDSYNENGVEYFGFSNGNDSNNNLNKTKNLYEKLFKASKNLVQLETPINLEKFKYLMKNWNLDTSQFKSISYRDQIDCELPVFLERCFLNLDKTLIIGQIAVKNLSFDKIVEIRYSFDNWFTIINVNAKYTSDIPRILKKSGYDRFIFQLSTPLLFSNYLSSSSNFYNSNPNFEFCIKYSAGGQDFWDNNHSKNYRLNFIHENSDNNKNLKTSPTPSKIRPFDDSYFSLKKSTNNNSINDNKNRILEALERENGGKIHSIPKSGALKTNQSFATLNHGSTLKKSRSFDKRSNIKSLISSPEFQIKNTDSSVPNDSCIIDLNYHTKTGLRNNFMDKDSTQLPSSNTKLKNDNENILAKLKELKIDPLQSVELPKCITTKSQNIISGNNIINNCISNKSNLENLKMGTSNKIHETSTLNKNTNKNINIDKGNGTGSDINTDMNTNTNSNTNAKTNTTGNRIGFPIQGMNGVDSATYKDLLEKYCFFQGPSTVSSFLAEEHDSTRNPLYDDKFY</sequence>
<dbReference type="GO" id="GO:0005979">
    <property type="term" value="P:regulation of glycogen biosynthetic process"/>
    <property type="evidence" value="ECO:0007669"/>
    <property type="project" value="TreeGrafter"/>
</dbReference>
<evidence type="ECO:0000259" key="2">
    <source>
        <dbReference type="PROSITE" id="PS51159"/>
    </source>
</evidence>
<dbReference type="AlphaFoldDB" id="A0A9P6WNP5"/>